<dbReference type="InterPro" id="IPR008927">
    <property type="entry name" value="6-PGluconate_DH-like_C_sf"/>
</dbReference>
<dbReference type="Proteomes" id="UP000291831">
    <property type="component" value="Unassembled WGS sequence"/>
</dbReference>
<proteinExistence type="inferred from homology"/>
<evidence type="ECO:0000259" key="7">
    <source>
        <dbReference type="Pfam" id="PF03721"/>
    </source>
</evidence>
<protein>
    <recommendedName>
        <fullName evidence="3">UDP-N-acetyl-D-mannosamine dehydrogenase</fullName>
        <ecNumber evidence="2">1.1.1.336</ecNumber>
    </recommendedName>
    <alternativeName>
        <fullName evidence="4">UDP-ManNAc 6-dehydrogenase</fullName>
    </alternativeName>
</protein>
<dbReference type="Pfam" id="PF03721">
    <property type="entry name" value="UDPG_MGDP_dh_N"/>
    <property type="match status" value="1"/>
</dbReference>
<dbReference type="AlphaFoldDB" id="A0A8B3S1C7"/>
<evidence type="ECO:0000256" key="1">
    <source>
        <dbReference type="ARBA" id="ARBA00006601"/>
    </source>
</evidence>
<evidence type="ECO:0000259" key="6">
    <source>
        <dbReference type="Pfam" id="PF00984"/>
    </source>
</evidence>
<feature type="domain" description="UDP-glucose/GDP-mannose dehydrogenase N-terminal" evidence="7">
    <location>
        <begin position="1"/>
        <end position="101"/>
    </location>
</feature>
<dbReference type="GO" id="GO:0000271">
    <property type="term" value="P:polysaccharide biosynthetic process"/>
    <property type="evidence" value="ECO:0007669"/>
    <property type="project" value="InterPro"/>
</dbReference>
<dbReference type="InterPro" id="IPR028359">
    <property type="entry name" value="UDP_ManNAc/GlcNAc_DH"/>
</dbReference>
<dbReference type="Gene3D" id="3.40.50.720">
    <property type="entry name" value="NAD(P)-binding Rossmann-like Domain"/>
    <property type="match status" value="2"/>
</dbReference>
<dbReference type="PIRSF" id="PIRSF500136">
    <property type="entry name" value="UDP_ManNAc_DH"/>
    <property type="match status" value="1"/>
</dbReference>
<dbReference type="NCBIfam" id="TIGR03026">
    <property type="entry name" value="NDP-sugDHase"/>
    <property type="match status" value="1"/>
</dbReference>
<evidence type="ECO:0000313" key="8">
    <source>
        <dbReference type="EMBL" id="RZB29549.1"/>
    </source>
</evidence>
<name>A0A8B3S1C7_9EURY</name>
<dbReference type="GO" id="GO:0089714">
    <property type="term" value="F:UDP-N-acetyl-D-mannosamine dehydrogenase activity"/>
    <property type="evidence" value="ECO:0007669"/>
    <property type="project" value="UniProtKB-EC"/>
</dbReference>
<dbReference type="EC" id="1.1.1.336" evidence="2"/>
<dbReference type="InterPro" id="IPR014026">
    <property type="entry name" value="UDP-Glc/GDP-Man_DH_dimer"/>
</dbReference>
<evidence type="ECO:0000256" key="4">
    <source>
        <dbReference type="ARBA" id="ARBA00030172"/>
    </source>
</evidence>
<reference evidence="9" key="1">
    <citation type="submission" date="2019-01" db="EMBL/GenBank/DDBJ databases">
        <title>Anaerobic oxidation of ethane by archaea from a marine hydrocarbon seep.</title>
        <authorList>
            <person name="Musat F."/>
        </authorList>
    </citation>
    <scope>NUCLEOTIDE SEQUENCE [LARGE SCALE GENOMIC DNA]</scope>
</reference>
<organism evidence="8 9">
    <name type="scientific">Candidatus Argoarchaeum ethanivorans</name>
    <dbReference type="NCBI Taxonomy" id="2608793"/>
    <lineage>
        <taxon>Archaea</taxon>
        <taxon>Methanobacteriati</taxon>
        <taxon>Methanobacteriota</taxon>
        <taxon>Stenosarchaea group</taxon>
        <taxon>Methanomicrobia</taxon>
        <taxon>Methanosarcinales</taxon>
        <taxon>Methanosarcinales incertae sedis</taxon>
        <taxon>GOM Arc I cluster</taxon>
        <taxon>Candidatus Argoarchaeum</taxon>
    </lineage>
</organism>
<dbReference type="SUPFAM" id="SSF48179">
    <property type="entry name" value="6-phosphogluconate dehydrogenase C-terminal domain-like"/>
    <property type="match status" value="1"/>
</dbReference>
<evidence type="ECO:0000256" key="5">
    <source>
        <dbReference type="ARBA" id="ARBA00049130"/>
    </source>
</evidence>
<gene>
    <name evidence="8" type="ORF">AEth_01060</name>
</gene>
<dbReference type="GO" id="GO:0051287">
    <property type="term" value="F:NAD binding"/>
    <property type="evidence" value="ECO:0007669"/>
    <property type="project" value="InterPro"/>
</dbReference>
<dbReference type="SUPFAM" id="SSF51735">
    <property type="entry name" value="NAD(P)-binding Rossmann-fold domains"/>
    <property type="match status" value="1"/>
</dbReference>
<dbReference type="PIRSF" id="PIRSF000124">
    <property type="entry name" value="UDPglc_GDPman_dh"/>
    <property type="match status" value="1"/>
</dbReference>
<comment type="catalytic activity">
    <reaction evidence="5">
        <text>UDP-N-acetyl-alpha-D-mannosamine + 2 NAD(+) + H2O = UDP-N-acetyl-alpha-D-mannosaminouronate + 2 NADH + 3 H(+)</text>
        <dbReference type="Rhea" id="RHEA:25780"/>
        <dbReference type="ChEBI" id="CHEBI:15377"/>
        <dbReference type="ChEBI" id="CHEBI:15378"/>
        <dbReference type="ChEBI" id="CHEBI:57540"/>
        <dbReference type="ChEBI" id="CHEBI:57945"/>
        <dbReference type="ChEBI" id="CHEBI:68623"/>
        <dbReference type="ChEBI" id="CHEBI:70731"/>
        <dbReference type="EC" id="1.1.1.336"/>
    </reaction>
</comment>
<comment type="similarity">
    <text evidence="1">Belongs to the UDP-glucose/GDP-mannose dehydrogenase family.</text>
</comment>
<evidence type="ECO:0000313" key="9">
    <source>
        <dbReference type="Proteomes" id="UP000291831"/>
    </source>
</evidence>
<dbReference type="InterPro" id="IPR017476">
    <property type="entry name" value="UDP-Glc/GDP-Man"/>
</dbReference>
<dbReference type="PANTHER" id="PTHR43491:SF2">
    <property type="entry name" value="UDP-N-ACETYL-D-MANNOSAMINE DEHYDROGENASE"/>
    <property type="match status" value="1"/>
</dbReference>
<dbReference type="GO" id="GO:0016628">
    <property type="term" value="F:oxidoreductase activity, acting on the CH-CH group of donors, NAD or NADP as acceptor"/>
    <property type="evidence" value="ECO:0007669"/>
    <property type="project" value="InterPro"/>
</dbReference>
<keyword evidence="8" id="KW-0560">Oxidoreductase</keyword>
<evidence type="ECO:0000256" key="3">
    <source>
        <dbReference type="ARBA" id="ARBA00016796"/>
    </source>
</evidence>
<dbReference type="InterPro" id="IPR001732">
    <property type="entry name" value="UDP-Glc/GDP-Man_DH_N"/>
</dbReference>
<feature type="domain" description="UDP-glucose/GDP-mannose dehydrogenase dimerisation" evidence="6">
    <location>
        <begin position="121"/>
        <end position="204"/>
    </location>
</feature>
<dbReference type="EMBL" id="RPGO01000025">
    <property type="protein sequence ID" value="RZB29549.1"/>
    <property type="molecule type" value="Genomic_DNA"/>
</dbReference>
<dbReference type="PANTHER" id="PTHR43491">
    <property type="entry name" value="UDP-N-ACETYL-D-MANNOSAMINE DEHYDROGENASE"/>
    <property type="match status" value="1"/>
</dbReference>
<sequence>MIIAAPTPVTKSKDPDLSYITSAAKTIGQNLKKGAIVVLESTVYPGATEEVVKPILEEESGMRCGTDFKIGYSPERINPGDEEHTTESITKIVAGMDLESADRLFGLYGLITSVYRASDIKTAEAAKVIENIQRDLNIALMNEPTLIFHRMGLDTGAVLDAAATKWNFHRYTPGLVGGRCIPVDPYYLVHKAEELGYHPQVILQGVRSTIRCPGMLL</sequence>
<dbReference type="Pfam" id="PF00984">
    <property type="entry name" value="UDPG_MGDP_dh"/>
    <property type="match status" value="1"/>
</dbReference>
<comment type="caution">
    <text evidence="8">The sequence shown here is derived from an EMBL/GenBank/DDBJ whole genome shotgun (WGS) entry which is preliminary data.</text>
</comment>
<evidence type="ECO:0000256" key="2">
    <source>
        <dbReference type="ARBA" id="ARBA00012935"/>
    </source>
</evidence>
<accession>A0A8B3S1C7</accession>
<dbReference type="InterPro" id="IPR036291">
    <property type="entry name" value="NAD(P)-bd_dom_sf"/>
</dbReference>